<dbReference type="SUPFAM" id="SSF47616">
    <property type="entry name" value="GST C-terminal domain-like"/>
    <property type="match status" value="1"/>
</dbReference>
<dbReference type="Gene3D" id="1.20.1050.10">
    <property type="match status" value="1"/>
</dbReference>
<dbReference type="Pfam" id="PF13417">
    <property type="entry name" value="GST_N_3"/>
    <property type="match status" value="1"/>
</dbReference>
<dbReference type="InterPro" id="IPR004045">
    <property type="entry name" value="Glutathione_S-Trfase_N"/>
</dbReference>
<dbReference type="InterPro" id="IPR054416">
    <property type="entry name" value="GST_UstS-like_C"/>
</dbReference>
<feature type="domain" description="GST N-terminal" evidence="1">
    <location>
        <begin position="7"/>
        <end position="99"/>
    </location>
</feature>
<sequence length="263" mass="29449">MITLYDFKTKLPGTTLSPFVWKIRLALNIKGLEHQTHWISFSKIEQQLKELGLPPSSTTPNNFGTYHTVPGIYDSFTDTKVSDSRAILKYLDETYPNTPQLLSQPNGDPQLEAFVAEAFAPAWGTPASMIRLLWKVIAPKIVLEGLEGEDTAKYRARVEAANGMSVEEWMENEAARGQCLAKAREAFDVADAWLQSTRKIHGGVWALGEAVTLADIELGTVLAFACSILGKDDRLWKQIIGEWNDSRWGALWDQMGQYTRVVM</sequence>
<dbReference type="EMBL" id="JACGCI010000120">
    <property type="protein sequence ID" value="KAF6744470.1"/>
    <property type="molecule type" value="Genomic_DNA"/>
</dbReference>
<dbReference type="GO" id="GO:0004364">
    <property type="term" value="F:glutathione transferase activity"/>
    <property type="evidence" value="ECO:0007669"/>
    <property type="project" value="TreeGrafter"/>
</dbReference>
<gene>
    <name evidence="2" type="ORF">DFP72DRAFT_928816</name>
</gene>
<dbReference type="InterPro" id="IPR036282">
    <property type="entry name" value="Glutathione-S-Trfase_C_sf"/>
</dbReference>
<dbReference type="GO" id="GO:0006559">
    <property type="term" value="P:L-phenylalanine catabolic process"/>
    <property type="evidence" value="ECO:0007669"/>
    <property type="project" value="TreeGrafter"/>
</dbReference>
<keyword evidence="3" id="KW-1185">Reference proteome</keyword>
<proteinExistence type="predicted"/>
<dbReference type="GO" id="GO:0016034">
    <property type="term" value="F:maleylacetoacetate isomerase activity"/>
    <property type="evidence" value="ECO:0007669"/>
    <property type="project" value="TreeGrafter"/>
</dbReference>
<dbReference type="PROSITE" id="PS50404">
    <property type="entry name" value="GST_NTER"/>
    <property type="match status" value="1"/>
</dbReference>
<dbReference type="InterPro" id="IPR036249">
    <property type="entry name" value="Thioredoxin-like_sf"/>
</dbReference>
<accession>A0A8H6LVS0</accession>
<evidence type="ECO:0000313" key="3">
    <source>
        <dbReference type="Proteomes" id="UP000521943"/>
    </source>
</evidence>
<reference evidence="2 3" key="1">
    <citation type="submission" date="2020-07" db="EMBL/GenBank/DDBJ databases">
        <title>Comparative genomics of pyrophilous fungi reveals a link between fire events and developmental genes.</title>
        <authorList>
            <consortium name="DOE Joint Genome Institute"/>
            <person name="Steindorff A.S."/>
            <person name="Carver A."/>
            <person name="Calhoun S."/>
            <person name="Stillman K."/>
            <person name="Liu H."/>
            <person name="Lipzen A."/>
            <person name="Pangilinan J."/>
            <person name="Labutti K."/>
            <person name="Bruns T.D."/>
            <person name="Grigoriev I.V."/>
        </authorList>
    </citation>
    <scope>NUCLEOTIDE SEQUENCE [LARGE SCALE GENOMIC DNA]</scope>
    <source>
        <strain evidence="2 3">CBS 144469</strain>
    </source>
</reference>
<evidence type="ECO:0000259" key="1">
    <source>
        <dbReference type="PROSITE" id="PS50404"/>
    </source>
</evidence>
<dbReference type="Gene3D" id="3.40.30.10">
    <property type="entry name" value="Glutaredoxin"/>
    <property type="match status" value="1"/>
</dbReference>
<dbReference type="PANTHER" id="PTHR42673:SF4">
    <property type="entry name" value="MALEYLACETOACETATE ISOMERASE"/>
    <property type="match status" value="1"/>
</dbReference>
<dbReference type="Proteomes" id="UP000521943">
    <property type="component" value="Unassembled WGS sequence"/>
</dbReference>
<comment type="caution">
    <text evidence="2">The sequence shown here is derived from an EMBL/GenBank/DDBJ whole genome shotgun (WGS) entry which is preliminary data.</text>
</comment>
<evidence type="ECO:0000313" key="2">
    <source>
        <dbReference type="EMBL" id="KAF6744470.1"/>
    </source>
</evidence>
<organism evidence="2 3">
    <name type="scientific">Ephemerocybe angulata</name>
    <dbReference type="NCBI Taxonomy" id="980116"/>
    <lineage>
        <taxon>Eukaryota</taxon>
        <taxon>Fungi</taxon>
        <taxon>Dikarya</taxon>
        <taxon>Basidiomycota</taxon>
        <taxon>Agaricomycotina</taxon>
        <taxon>Agaricomycetes</taxon>
        <taxon>Agaricomycetidae</taxon>
        <taxon>Agaricales</taxon>
        <taxon>Agaricineae</taxon>
        <taxon>Psathyrellaceae</taxon>
        <taxon>Ephemerocybe</taxon>
    </lineage>
</organism>
<dbReference type="PANTHER" id="PTHR42673">
    <property type="entry name" value="MALEYLACETOACETATE ISOMERASE"/>
    <property type="match status" value="1"/>
</dbReference>
<name>A0A8H6LVS0_9AGAR</name>
<dbReference type="Pfam" id="PF22041">
    <property type="entry name" value="GST_C_7"/>
    <property type="match status" value="1"/>
</dbReference>
<dbReference type="GO" id="GO:0006749">
    <property type="term" value="P:glutathione metabolic process"/>
    <property type="evidence" value="ECO:0007669"/>
    <property type="project" value="TreeGrafter"/>
</dbReference>
<dbReference type="SUPFAM" id="SSF52833">
    <property type="entry name" value="Thioredoxin-like"/>
    <property type="match status" value="1"/>
</dbReference>
<dbReference type="AlphaFoldDB" id="A0A8H6LVS0"/>
<dbReference type="OrthoDB" id="4951845at2759"/>
<protein>
    <recommendedName>
        <fullName evidence="1">GST N-terminal domain-containing protein</fullName>
    </recommendedName>
</protein>